<dbReference type="InterPro" id="IPR010982">
    <property type="entry name" value="Lambda_DNA-bd_dom_sf"/>
</dbReference>
<feature type="domain" description="HTH cro/C1-type" evidence="1">
    <location>
        <begin position="2"/>
        <end position="53"/>
    </location>
</feature>
<gene>
    <name evidence="2" type="ORF">AB4874_13860</name>
</gene>
<dbReference type="Pfam" id="PF01381">
    <property type="entry name" value="HTH_3"/>
    <property type="match status" value="1"/>
</dbReference>
<name>A0ABV3TPN2_9RHOB</name>
<evidence type="ECO:0000313" key="2">
    <source>
        <dbReference type="EMBL" id="MEX1662724.1"/>
    </source>
</evidence>
<dbReference type="RefSeq" id="WP_368392435.1">
    <property type="nucleotide sequence ID" value="NZ_JBFRYC010000008.1"/>
</dbReference>
<keyword evidence="3" id="KW-1185">Reference proteome</keyword>
<sequence>MRDRRRALALTQASVAKAAVISIPTLHNLEQGKGSIRSLSRDLIGRIETFLRVLFALGIGVVAKWQLEA</sequence>
<dbReference type="Gene3D" id="1.10.260.40">
    <property type="entry name" value="lambda repressor-like DNA-binding domains"/>
    <property type="match status" value="1"/>
</dbReference>
<proteinExistence type="predicted"/>
<evidence type="ECO:0000313" key="3">
    <source>
        <dbReference type="Proteomes" id="UP001557465"/>
    </source>
</evidence>
<dbReference type="EMBL" id="JBFRYC010000008">
    <property type="protein sequence ID" value="MEX1662724.1"/>
    <property type="molecule type" value="Genomic_DNA"/>
</dbReference>
<dbReference type="CDD" id="cd00093">
    <property type="entry name" value="HTH_XRE"/>
    <property type="match status" value="1"/>
</dbReference>
<accession>A0ABV3TPN2</accession>
<dbReference type="InterPro" id="IPR001387">
    <property type="entry name" value="Cro/C1-type_HTH"/>
</dbReference>
<reference evidence="2 3" key="1">
    <citation type="journal article" date="2011" name="Int. J. Syst. Evol. Microbiol.">
        <title>Zhongshania antarctica gen. nov., sp. nov. and Zhongshania guokunii sp. nov., gammaproteobacteria respectively isolated from coastal attached (fast) ice and surface seawater of the Antarctic.</title>
        <authorList>
            <person name="Li H.J."/>
            <person name="Zhang X.Y."/>
            <person name="Chen C.X."/>
            <person name="Zhang Y.J."/>
            <person name="Gao Z.M."/>
            <person name="Yu Y."/>
            <person name="Chen X.L."/>
            <person name="Chen B."/>
            <person name="Zhang Y.Z."/>
        </authorList>
    </citation>
    <scope>NUCLEOTIDE SEQUENCE [LARGE SCALE GENOMIC DNA]</scope>
    <source>
        <strain evidence="2 3">15-R06ZXC-3</strain>
    </source>
</reference>
<protein>
    <submittedName>
        <fullName evidence="2">Helix-turn-helix domain-containing protein</fullName>
    </submittedName>
</protein>
<evidence type="ECO:0000259" key="1">
    <source>
        <dbReference type="Pfam" id="PF01381"/>
    </source>
</evidence>
<dbReference type="Proteomes" id="UP001557465">
    <property type="component" value="Unassembled WGS sequence"/>
</dbReference>
<dbReference type="SUPFAM" id="SSF47413">
    <property type="entry name" value="lambda repressor-like DNA-binding domains"/>
    <property type="match status" value="1"/>
</dbReference>
<organism evidence="2 3">
    <name type="scientific">Thioclava arctica</name>
    <dbReference type="NCBI Taxonomy" id="3238301"/>
    <lineage>
        <taxon>Bacteria</taxon>
        <taxon>Pseudomonadati</taxon>
        <taxon>Pseudomonadota</taxon>
        <taxon>Alphaproteobacteria</taxon>
        <taxon>Rhodobacterales</taxon>
        <taxon>Paracoccaceae</taxon>
        <taxon>Thioclava</taxon>
    </lineage>
</organism>
<comment type="caution">
    <text evidence="2">The sequence shown here is derived from an EMBL/GenBank/DDBJ whole genome shotgun (WGS) entry which is preliminary data.</text>
</comment>